<proteinExistence type="predicted"/>
<feature type="domain" description="Fibronectin type III-like" evidence="2">
    <location>
        <begin position="654"/>
        <end position="722"/>
    </location>
</feature>
<keyword evidence="1 3" id="KW-0378">Hydrolase</keyword>
<keyword evidence="3" id="KW-0326">Glycosidase</keyword>
<dbReference type="SUPFAM" id="SSF52279">
    <property type="entry name" value="Beta-D-glucan exohydrolase, C-terminal domain"/>
    <property type="match status" value="1"/>
</dbReference>
<dbReference type="EMBL" id="CABEEP010000001">
    <property type="protein sequence ID" value="VTQ65137.1"/>
    <property type="molecule type" value="Genomic_DNA"/>
</dbReference>
<accession>A0A7Z9DI35</accession>
<dbReference type="GO" id="GO:0009251">
    <property type="term" value="P:glucan catabolic process"/>
    <property type="evidence" value="ECO:0007669"/>
    <property type="project" value="TreeGrafter"/>
</dbReference>
<reference evidence="3 4" key="1">
    <citation type="submission" date="2019-05" db="EMBL/GenBank/DDBJ databases">
        <authorList>
            <consortium name="Pathogen Informatics"/>
        </authorList>
    </citation>
    <scope>NUCLEOTIDE SEQUENCE [LARGE SCALE GENOMIC DNA]</scope>
    <source>
        <strain evidence="3 4">NCTC12204</strain>
    </source>
</reference>
<dbReference type="RefSeq" id="WP_010737753.1">
    <property type="nucleotide sequence ID" value="NZ_AP027299.1"/>
</dbReference>
<dbReference type="InterPro" id="IPR026891">
    <property type="entry name" value="Fn3-like"/>
</dbReference>
<dbReference type="PANTHER" id="PTHR30620">
    <property type="entry name" value="PERIPLASMIC BETA-GLUCOSIDASE-RELATED"/>
    <property type="match status" value="1"/>
</dbReference>
<sequence length="745" mass="82705">MGDLQKLLEKMTLKEKVGQLNQRLYGWQVYEKKDGKLFLTDYFKNEVKKYGTVGVIYGVFRADPWSERNELTGLTTSEAQEVSQMIQQYMKKETRLKIPVLLSEECPHGHQALEATTLPTNFSVGCSWNPELYQQLQEVVAAELQEKGAHLGLISTLDLLRDPRWGRTEECFSEDPYLTAAFTQAAVTGLQKEQKIKAVLKHLAGQGNVMGGHNSGPVAIGERELREIHLPAIRAGIKAGAKGCMAAYNDIDGVFCHTNPHLLQEILREEYGFSGIVMADGCALDRVAETCGDPSMAAAKAISSGVDLSLWDEVFPYLEQAVAIGLVSEEVIDRSVLRILELKSELGLFSSQSSPKVSFTSAQKETLCTALAEDSLVLLKNDNILPLKKEKLNQIGVVGPHANNIYHLLGDYTPFKKIASCCNLLQGIEEHTANSTTQLAFAQGCQITTDLPQGLDEANQVAENADVIVVTLGGSSARDFSTAFAKNGAALQGSQEMTSGENIDLASIELPECQIKLVKELAKHGKPVIAVLIEGRPHSISAIEPYVSAILFAGYPGQYGGKAIANVLFGKNPNGRLAFTIPEHSGQLPVYYNYRNTQFKETYTDYPEKPIYRFGYGLSYTSFELTDVLFTDHQDHSIKVSCRLKNTGNHSGAETIQIYGKKQQGFIPPREKELLAFKKVHLTPLEERMIEIILTKEQLYYLDETFKEVLPREVHLTVETVTFKQSIQLFRKVDDHEKSTWCIRS</sequence>
<dbReference type="SMART" id="SM01217">
    <property type="entry name" value="Fn3_like"/>
    <property type="match status" value="1"/>
</dbReference>
<dbReference type="AlphaFoldDB" id="A0A7Z9DI35"/>
<dbReference type="Gene3D" id="3.20.20.300">
    <property type="entry name" value="Glycoside hydrolase, family 3, N-terminal domain"/>
    <property type="match status" value="1"/>
</dbReference>
<dbReference type="InterPro" id="IPR051915">
    <property type="entry name" value="Cellulose_Degrad_GH3"/>
</dbReference>
<dbReference type="GO" id="GO:0008422">
    <property type="term" value="F:beta-glucosidase activity"/>
    <property type="evidence" value="ECO:0007669"/>
    <property type="project" value="UniProtKB-EC"/>
</dbReference>
<dbReference type="PANTHER" id="PTHR30620:SF123">
    <property type="entry name" value="BETA-XYLOSIDASE"/>
    <property type="match status" value="1"/>
</dbReference>
<dbReference type="InterPro" id="IPR036962">
    <property type="entry name" value="Glyco_hydro_3_N_sf"/>
</dbReference>
<evidence type="ECO:0000313" key="3">
    <source>
        <dbReference type="EMBL" id="VTQ65137.1"/>
    </source>
</evidence>
<dbReference type="PRINTS" id="PR00133">
    <property type="entry name" value="GLHYDRLASE3"/>
</dbReference>
<dbReference type="Pfam" id="PF14310">
    <property type="entry name" value="Fn3-like"/>
    <property type="match status" value="1"/>
</dbReference>
<dbReference type="Proteomes" id="UP000352698">
    <property type="component" value="Unassembled WGS sequence"/>
</dbReference>
<protein>
    <submittedName>
        <fullName evidence="3">Beta-glucosidase</fullName>
        <ecNumber evidence="3">3.2.1.21</ecNumber>
    </submittedName>
</protein>
<gene>
    <name evidence="3" type="primary">bglX_2</name>
    <name evidence="3" type="ORF">NCTC12204_01658</name>
</gene>
<organism evidence="3 4">
    <name type="scientific">Enterococcus hirae</name>
    <dbReference type="NCBI Taxonomy" id="1354"/>
    <lineage>
        <taxon>Bacteria</taxon>
        <taxon>Bacillati</taxon>
        <taxon>Bacillota</taxon>
        <taxon>Bacilli</taxon>
        <taxon>Lactobacillales</taxon>
        <taxon>Enterococcaceae</taxon>
        <taxon>Enterococcus</taxon>
    </lineage>
</organism>
<evidence type="ECO:0000313" key="4">
    <source>
        <dbReference type="Proteomes" id="UP000352698"/>
    </source>
</evidence>
<comment type="caution">
    <text evidence="3">The sequence shown here is derived from an EMBL/GenBank/DDBJ whole genome shotgun (WGS) entry which is preliminary data.</text>
</comment>
<dbReference type="InterPro" id="IPR013783">
    <property type="entry name" value="Ig-like_fold"/>
</dbReference>
<dbReference type="InterPro" id="IPR017853">
    <property type="entry name" value="GH"/>
</dbReference>
<dbReference type="SUPFAM" id="SSF51445">
    <property type="entry name" value="(Trans)glycosidases"/>
    <property type="match status" value="1"/>
</dbReference>
<evidence type="ECO:0000259" key="2">
    <source>
        <dbReference type="SMART" id="SM01217"/>
    </source>
</evidence>
<dbReference type="Pfam" id="PF01915">
    <property type="entry name" value="Glyco_hydro_3_C"/>
    <property type="match status" value="1"/>
</dbReference>
<dbReference type="InterPro" id="IPR002772">
    <property type="entry name" value="Glyco_hydro_3_C"/>
</dbReference>
<dbReference type="EC" id="3.2.1.21" evidence="3"/>
<evidence type="ECO:0000256" key="1">
    <source>
        <dbReference type="ARBA" id="ARBA00022801"/>
    </source>
</evidence>
<dbReference type="InterPro" id="IPR001764">
    <property type="entry name" value="Glyco_hydro_3_N"/>
</dbReference>
<dbReference type="Gene3D" id="2.60.40.10">
    <property type="entry name" value="Immunoglobulins"/>
    <property type="match status" value="1"/>
</dbReference>
<dbReference type="Pfam" id="PF00933">
    <property type="entry name" value="Glyco_hydro_3"/>
    <property type="match status" value="1"/>
</dbReference>
<name>A0A7Z9DI35_ENTHR</name>
<dbReference type="Gene3D" id="3.40.50.1700">
    <property type="entry name" value="Glycoside hydrolase family 3 C-terminal domain"/>
    <property type="match status" value="1"/>
</dbReference>
<dbReference type="InterPro" id="IPR036881">
    <property type="entry name" value="Glyco_hydro_3_C_sf"/>
</dbReference>